<feature type="transmembrane region" description="Helical" evidence="6">
    <location>
        <begin position="278"/>
        <end position="300"/>
    </location>
</feature>
<dbReference type="AlphaFoldDB" id="A0A2S9IBA7"/>
<name>A0A2S9IBA7_9GAMM</name>
<dbReference type="InterPro" id="IPR002293">
    <property type="entry name" value="AA/rel_permease1"/>
</dbReference>
<comment type="caution">
    <text evidence="7">The sequence shown here is derived from an EMBL/GenBank/DDBJ whole genome shotgun (WGS) entry which is preliminary data.</text>
</comment>
<dbReference type="Gene3D" id="1.20.1740.10">
    <property type="entry name" value="Amino acid/polyamine transporter I"/>
    <property type="match status" value="1"/>
</dbReference>
<dbReference type="OrthoDB" id="6743928at2"/>
<evidence type="ECO:0000256" key="2">
    <source>
        <dbReference type="ARBA" id="ARBA00022475"/>
    </source>
</evidence>
<keyword evidence="2" id="KW-1003">Cell membrane</keyword>
<dbReference type="EMBL" id="PDET01000008">
    <property type="protein sequence ID" value="PRD15014.1"/>
    <property type="molecule type" value="Genomic_DNA"/>
</dbReference>
<feature type="transmembrane region" description="Helical" evidence="6">
    <location>
        <begin position="393"/>
        <end position="417"/>
    </location>
</feature>
<evidence type="ECO:0000256" key="6">
    <source>
        <dbReference type="SAM" id="Phobius"/>
    </source>
</evidence>
<dbReference type="InterPro" id="IPR050367">
    <property type="entry name" value="APC_superfamily"/>
</dbReference>
<feature type="transmembrane region" description="Helical" evidence="6">
    <location>
        <begin position="150"/>
        <end position="171"/>
    </location>
</feature>
<feature type="transmembrane region" description="Helical" evidence="6">
    <location>
        <begin position="360"/>
        <end position="381"/>
    </location>
</feature>
<proteinExistence type="predicted"/>
<feature type="transmembrane region" description="Helical" evidence="6">
    <location>
        <begin position="337"/>
        <end position="354"/>
    </location>
</feature>
<gene>
    <name evidence="7" type="ORF">CQW29_13765</name>
</gene>
<dbReference type="Pfam" id="PF13520">
    <property type="entry name" value="AA_permease_2"/>
    <property type="match status" value="1"/>
</dbReference>
<dbReference type="PANTHER" id="PTHR42770">
    <property type="entry name" value="AMINO ACID TRANSPORTER-RELATED"/>
    <property type="match status" value="1"/>
</dbReference>
<protein>
    <submittedName>
        <fullName evidence="7">Amino acid permease</fullName>
    </submittedName>
</protein>
<dbReference type="PANTHER" id="PTHR42770:SF7">
    <property type="entry name" value="MEMBRANE PROTEIN"/>
    <property type="match status" value="1"/>
</dbReference>
<evidence type="ECO:0000256" key="1">
    <source>
        <dbReference type="ARBA" id="ARBA00004651"/>
    </source>
</evidence>
<feature type="transmembrane region" description="Helical" evidence="6">
    <location>
        <begin position="122"/>
        <end position="143"/>
    </location>
</feature>
<feature type="transmembrane region" description="Helical" evidence="6">
    <location>
        <begin position="423"/>
        <end position="439"/>
    </location>
</feature>
<dbReference type="RefSeq" id="WP_105593292.1">
    <property type="nucleotide sequence ID" value="NZ_PDET01000008.1"/>
</dbReference>
<feature type="transmembrane region" description="Helical" evidence="6">
    <location>
        <begin position="235"/>
        <end position="258"/>
    </location>
</feature>
<dbReference type="PIRSF" id="PIRSF006060">
    <property type="entry name" value="AA_transporter"/>
    <property type="match status" value="1"/>
</dbReference>
<feature type="transmembrane region" description="Helical" evidence="6">
    <location>
        <begin position="191"/>
        <end position="215"/>
    </location>
</feature>
<evidence type="ECO:0000256" key="4">
    <source>
        <dbReference type="ARBA" id="ARBA00022989"/>
    </source>
</evidence>
<feature type="transmembrane region" description="Helical" evidence="6">
    <location>
        <begin position="91"/>
        <end position="116"/>
    </location>
</feature>
<comment type="subcellular location">
    <subcellularLocation>
        <location evidence="1">Cell membrane</location>
        <topology evidence="1">Multi-pass membrane protein</topology>
    </subcellularLocation>
</comment>
<dbReference type="GO" id="GO:0022857">
    <property type="term" value="F:transmembrane transporter activity"/>
    <property type="evidence" value="ECO:0007669"/>
    <property type="project" value="InterPro"/>
</dbReference>
<evidence type="ECO:0000313" key="7">
    <source>
        <dbReference type="EMBL" id="PRD15014.1"/>
    </source>
</evidence>
<keyword evidence="5 6" id="KW-0472">Membrane</keyword>
<evidence type="ECO:0000313" key="8">
    <source>
        <dbReference type="Proteomes" id="UP000239181"/>
    </source>
</evidence>
<feature type="transmembrane region" description="Helical" evidence="6">
    <location>
        <begin position="12"/>
        <end position="39"/>
    </location>
</feature>
<keyword evidence="8" id="KW-1185">Reference proteome</keyword>
<feature type="transmembrane region" description="Helical" evidence="6">
    <location>
        <begin position="45"/>
        <end position="70"/>
    </location>
</feature>
<organism evidence="7 8">
    <name type="scientific">Pantoea coffeiphila</name>
    <dbReference type="NCBI Taxonomy" id="1465635"/>
    <lineage>
        <taxon>Bacteria</taxon>
        <taxon>Pseudomonadati</taxon>
        <taxon>Pseudomonadota</taxon>
        <taxon>Gammaproteobacteria</taxon>
        <taxon>Enterobacterales</taxon>
        <taxon>Erwiniaceae</taxon>
        <taxon>Pantoea</taxon>
    </lineage>
</organism>
<keyword evidence="3 6" id="KW-0812">Transmembrane</keyword>
<dbReference type="GO" id="GO:0005886">
    <property type="term" value="C:plasma membrane"/>
    <property type="evidence" value="ECO:0007669"/>
    <property type="project" value="UniProtKB-SubCell"/>
</dbReference>
<evidence type="ECO:0000256" key="3">
    <source>
        <dbReference type="ARBA" id="ARBA00022692"/>
    </source>
</evidence>
<sequence>MKEEPIKLTGNLSVAGVVMITASSVTPASSIFVIAPLAITSAGSGALISFAIAACIALCLGLCYAELGAAHPSAGGEYIIIRRLFGNLSAIQMYLFITVGTLFIPAVLAVGAIPYLNTALGAHFSPSEAGVLTVLVGGACGLLNIRSSALLTGFFLVVEIAVLLIIAWLGLTHPNQPATIFTAPRMLNGQGLLSPVPLAAIIAMTGTALFSYNGYGSAVAMAEDMPVKGKPMAKAIMLTLLVVVIVEIVPFSALLIGAPSLKEMGASADPVSYILRVLGGPVLARVVSAAIYLSVFNAIIATAMQSSRVIFSSGRDNFWFTRLNQALCLIGKRNGSPWFATLLFTVISAMLAFSSDLEGLTSFTVILLLLVYVAIAAAALISRRRQFAHPYLMPLWPLPPLLALLFCLWVLWTLLLATSLKDYLIVLFVIALGVALWIRHRQSCTTETIQGE</sequence>
<keyword evidence="4 6" id="KW-1133">Transmembrane helix</keyword>
<evidence type="ECO:0000256" key="5">
    <source>
        <dbReference type="ARBA" id="ARBA00023136"/>
    </source>
</evidence>
<dbReference type="Proteomes" id="UP000239181">
    <property type="component" value="Unassembled WGS sequence"/>
</dbReference>
<accession>A0A2S9IBA7</accession>
<reference evidence="7 8" key="1">
    <citation type="submission" date="2017-10" db="EMBL/GenBank/DDBJ databases">
        <title>Draft genome of two endophytic bacteria isolated from 'guarana' Paullinia cupana (Mart.) Ducke.</title>
        <authorList>
            <person name="Siqueira K.A."/>
            <person name="Liotti R.G."/>
            <person name="Mendes T.A."/>
            <person name="Soares M.A."/>
        </authorList>
    </citation>
    <scope>NUCLEOTIDE SEQUENCE [LARGE SCALE GENOMIC DNA]</scope>
    <source>
        <strain evidence="7 8">342</strain>
    </source>
</reference>